<reference evidence="1" key="1">
    <citation type="journal article" date="2006" name="Nature">
        <title>Deciphering the evolution and metabolism of an anammox bacterium from a community genome.</title>
        <authorList>
            <person name="Strous M."/>
            <person name="Pelletier E."/>
            <person name="Mangenot S."/>
            <person name="Rattei T."/>
            <person name="Lehner A."/>
            <person name="Taylor M.W."/>
            <person name="Horn M."/>
            <person name="Daims H."/>
            <person name="Bartol-Mavel D."/>
            <person name="Wincker P."/>
            <person name="Barbe V."/>
            <person name="Fonknechten N."/>
            <person name="Vallenet D."/>
            <person name="Segurens B."/>
            <person name="Schenowitz-Truong C."/>
            <person name="Medigue C."/>
            <person name="Collingro A."/>
            <person name="Snel B."/>
            <person name="Dutilh B.E."/>
            <person name="OpDenCamp H.J.M."/>
            <person name="vanDerDrift C."/>
            <person name="Cirpus I."/>
            <person name="vanDePas-Schoonen K.T."/>
            <person name="Harhangi H.R."/>
            <person name="vanNiftrik L."/>
            <person name="Schmid M."/>
            <person name="Keltjens J."/>
            <person name="vanDeVossenberg J."/>
            <person name="Kartal B."/>
            <person name="Meier H."/>
            <person name="Frishman D."/>
            <person name="Huynen M.A."/>
            <person name="Mewes H."/>
            <person name="Weissenbach J."/>
            <person name="Jetten M.S.M."/>
            <person name="Wagner M."/>
            <person name="LePaslier D."/>
        </authorList>
    </citation>
    <scope>NUCLEOTIDE SEQUENCE</scope>
</reference>
<dbReference type="AlphaFoldDB" id="Q1PWU4"/>
<reference evidence="1" key="2">
    <citation type="submission" date="2006-01" db="EMBL/GenBank/DDBJ databases">
        <authorList>
            <person name="Genoscope"/>
        </authorList>
    </citation>
    <scope>NUCLEOTIDE SEQUENCE</scope>
</reference>
<gene>
    <name evidence="1" type="ORF">kustc0945</name>
</gene>
<organism evidence="1">
    <name type="scientific">Kuenenia stuttgartiensis</name>
    <dbReference type="NCBI Taxonomy" id="174633"/>
    <lineage>
        <taxon>Bacteria</taxon>
        <taxon>Pseudomonadati</taxon>
        <taxon>Planctomycetota</taxon>
        <taxon>Candidatus Brocadiia</taxon>
        <taxon>Candidatus Brocadiales</taxon>
        <taxon>Candidatus Brocadiaceae</taxon>
        <taxon>Candidatus Kuenenia</taxon>
    </lineage>
</organism>
<evidence type="ECO:0000313" key="1">
    <source>
        <dbReference type="EMBL" id="CAJ71690.1"/>
    </source>
</evidence>
<accession>Q1PWU4</accession>
<proteinExistence type="predicted"/>
<name>Q1PWU4_KUEST</name>
<sequence length="95" mass="11194">MAEMTLGCKPAGGIRMKINPALFFVIALFLVGCGNAQKYDRPSDQGPYYPEHHYSPYYHSPYYHYYSPYYYRHHHYRRSCGTFTNTIYDNTAAIY</sequence>
<dbReference type="EMBL" id="CT573073">
    <property type="protein sequence ID" value="CAJ71690.1"/>
    <property type="molecule type" value="Genomic_DNA"/>
</dbReference>
<protein>
    <submittedName>
        <fullName evidence="1">Uncharacterized protein</fullName>
    </submittedName>
</protein>